<evidence type="ECO:0000256" key="4">
    <source>
        <dbReference type="ARBA" id="ARBA00022519"/>
    </source>
</evidence>
<evidence type="ECO:0000256" key="9">
    <source>
        <dbReference type="HAMAP-Rule" id="MF_00517"/>
    </source>
</evidence>
<dbReference type="InterPro" id="IPR050189">
    <property type="entry name" value="MFS_Efflux_Transporters"/>
</dbReference>
<reference evidence="11 12" key="1">
    <citation type="submission" date="2018-06" db="EMBL/GenBank/DDBJ databases">
        <title>Three novel Pseudomonas species isolated from symptomatic oak.</title>
        <authorList>
            <person name="Bueno-Gonzalez V."/>
            <person name="Brady C."/>
        </authorList>
    </citation>
    <scope>NUCLEOTIDE SEQUENCE [LARGE SCALE GENOMIC DNA]</scope>
    <source>
        <strain evidence="11 12">P17C</strain>
    </source>
</reference>
<evidence type="ECO:0000256" key="6">
    <source>
        <dbReference type="ARBA" id="ARBA00022692"/>
    </source>
</evidence>
<dbReference type="InterPro" id="IPR036259">
    <property type="entry name" value="MFS_trans_sf"/>
</dbReference>
<gene>
    <name evidence="9" type="primary">sotB</name>
    <name evidence="11" type="ORF">DNJ96_14490</name>
</gene>
<dbReference type="GO" id="GO:0005886">
    <property type="term" value="C:plasma membrane"/>
    <property type="evidence" value="ECO:0007669"/>
    <property type="project" value="UniProtKB-SubCell"/>
</dbReference>
<dbReference type="SUPFAM" id="SSF103473">
    <property type="entry name" value="MFS general substrate transporter"/>
    <property type="match status" value="1"/>
</dbReference>
<accession>A0A4Q9R3Z2</accession>
<feature type="transmembrane region" description="Helical" evidence="9">
    <location>
        <begin position="105"/>
        <end position="127"/>
    </location>
</feature>
<dbReference type="AlphaFoldDB" id="A0A4Q9R3Z2"/>
<evidence type="ECO:0000313" key="11">
    <source>
        <dbReference type="EMBL" id="TBU92815.1"/>
    </source>
</evidence>
<keyword evidence="4" id="KW-0997">Cell inner membrane</keyword>
<dbReference type="PANTHER" id="PTHR43124:SF4">
    <property type="entry name" value="SUGAR EFFLUX TRANSPORTER"/>
    <property type="match status" value="1"/>
</dbReference>
<dbReference type="Gene3D" id="1.20.1250.20">
    <property type="entry name" value="MFS general substrate transporter like domains"/>
    <property type="match status" value="1"/>
</dbReference>
<feature type="transmembrane region" description="Helical" evidence="9">
    <location>
        <begin position="80"/>
        <end position="99"/>
    </location>
</feature>
<dbReference type="PANTHER" id="PTHR43124">
    <property type="entry name" value="PURINE EFFLUX PUMP PBUE"/>
    <property type="match status" value="1"/>
</dbReference>
<feature type="transmembrane region" description="Helical" evidence="9">
    <location>
        <begin position="12"/>
        <end position="35"/>
    </location>
</feature>
<dbReference type="HAMAP" id="MF_00517">
    <property type="entry name" value="MFS_SotB"/>
    <property type="match status" value="1"/>
</dbReference>
<protein>
    <recommendedName>
        <fullName evidence="9">Probable sugar efflux transporter</fullName>
    </recommendedName>
</protein>
<feature type="transmembrane region" description="Helical" evidence="9">
    <location>
        <begin position="168"/>
        <end position="191"/>
    </location>
</feature>
<evidence type="ECO:0000256" key="5">
    <source>
        <dbReference type="ARBA" id="ARBA00022597"/>
    </source>
</evidence>
<evidence type="ECO:0000256" key="2">
    <source>
        <dbReference type="ARBA" id="ARBA00022448"/>
    </source>
</evidence>
<organism evidence="11 12">
    <name type="scientific">Stutzerimonas kirkiae</name>
    <dbReference type="NCBI Taxonomy" id="2211392"/>
    <lineage>
        <taxon>Bacteria</taxon>
        <taxon>Pseudomonadati</taxon>
        <taxon>Pseudomonadota</taxon>
        <taxon>Gammaproteobacteria</taxon>
        <taxon>Pseudomonadales</taxon>
        <taxon>Pseudomonadaceae</taxon>
        <taxon>Stutzerimonas</taxon>
    </lineage>
</organism>
<name>A0A4Q9R3Z2_9GAMM</name>
<feature type="transmembrane region" description="Helical" evidence="9">
    <location>
        <begin position="362"/>
        <end position="382"/>
    </location>
</feature>
<feature type="domain" description="Major facilitator superfamily (MFS) profile" evidence="10">
    <location>
        <begin position="14"/>
        <end position="388"/>
    </location>
</feature>
<dbReference type="InterPro" id="IPR011701">
    <property type="entry name" value="MFS"/>
</dbReference>
<dbReference type="Proteomes" id="UP000292639">
    <property type="component" value="Unassembled WGS sequence"/>
</dbReference>
<feature type="transmembrane region" description="Helical" evidence="9">
    <location>
        <begin position="272"/>
        <end position="292"/>
    </location>
</feature>
<keyword evidence="2 9" id="KW-0813">Transport</keyword>
<proteinExistence type="inferred from homology"/>
<feature type="transmembrane region" description="Helical" evidence="9">
    <location>
        <begin position="333"/>
        <end position="356"/>
    </location>
</feature>
<evidence type="ECO:0000313" key="12">
    <source>
        <dbReference type="Proteomes" id="UP000292639"/>
    </source>
</evidence>
<dbReference type="EMBL" id="QJUP01000022">
    <property type="protein sequence ID" value="TBU92815.1"/>
    <property type="molecule type" value="Genomic_DNA"/>
</dbReference>
<dbReference type="RefSeq" id="WP_131185050.1">
    <property type="nucleotide sequence ID" value="NZ_QJUO01000021.1"/>
</dbReference>
<evidence type="ECO:0000259" key="10">
    <source>
        <dbReference type="PROSITE" id="PS50850"/>
    </source>
</evidence>
<feature type="transmembrane region" description="Helical" evidence="9">
    <location>
        <begin position="244"/>
        <end position="265"/>
    </location>
</feature>
<dbReference type="InterPro" id="IPR023495">
    <property type="entry name" value="Sugar_effux_transptr_put"/>
</dbReference>
<dbReference type="CDD" id="cd17324">
    <property type="entry name" value="MFS_NepI_like"/>
    <property type="match status" value="1"/>
</dbReference>
<feature type="transmembrane region" description="Helical" evidence="9">
    <location>
        <begin position="139"/>
        <end position="156"/>
    </location>
</feature>
<dbReference type="Pfam" id="PF07690">
    <property type="entry name" value="MFS_1"/>
    <property type="match status" value="1"/>
</dbReference>
<evidence type="ECO:0000256" key="1">
    <source>
        <dbReference type="ARBA" id="ARBA00004651"/>
    </source>
</evidence>
<comment type="similarity">
    <text evidence="9">Belongs to the major facilitator superfamily. SotB (TC 2.A.1.2) family.</text>
</comment>
<keyword evidence="12" id="KW-1185">Reference proteome</keyword>
<keyword evidence="3 9" id="KW-1003">Cell membrane</keyword>
<feature type="transmembrane region" description="Helical" evidence="9">
    <location>
        <begin position="298"/>
        <end position="321"/>
    </location>
</feature>
<feature type="transmembrane region" description="Helical" evidence="9">
    <location>
        <begin position="212"/>
        <end position="232"/>
    </location>
</feature>
<keyword evidence="8 9" id="KW-0472">Membrane</keyword>
<sequence>MSTTTNAQGGSWLGVIALALAAFIFNTTEFVPVALLSDIGGSFDMPVAHVGLMLTIYAWVVALASLPMMLLTRNIERRRLLMVVFLLFIASHVLSSIAWSFTTLVVSRIGIAFAHAVFWAITASLAVRVAPAGRQAQALGLLATGTTLAMVLGIPLGRVVGESLGWRITFMAIALLASVTVFILSRTLPLLPSQNSGSLKSLPVLFRRPALVSLYVLTALVITAQFTAYSYIEPFSVTVAQLDGHRTTILLLLFGGAGVLGSLLFSRYSGRFPNGFALIAISALALCLLLLLTTAGHFSLIGSLSVVWGIAIMCFGLAMQYKVLSLASDATDVAMAMFSGIYNIGIGGGALLGSLVSTHLGLPYIGIVGGVLALGGLALGVYSARRFPQAAKEQ</sequence>
<keyword evidence="5 9" id="KW-0762">Sugar transport</keyword>
<evidence type="ECO:0000256" key="7">
    <source>
        <dbReference type="ARBA" id="ARBA00022989"/>
    </source>
</evidence>
<dbReference type="GO" id="GO:0015144">
    <property type="term" value="F:carbohydrate transmembrane transporter activity"/>
    <property type="evidence" value="ECO:0007669"/>
    <property type="project" value="UniProtKB-UniRule"/>
</dbReference>
<comment type="function">
    <text evidence="9">Involved in the efflux of sugars. The physiological role may be the reduction of the intracellular concentration of toxic sugars or sugar metabolites.</text>
</comment>
<evidence type="ECO:0000256" key="8">
    <source>
        <dbReference type="ARBA" id="ARBA00023136"/>
    </source>
</evidence>
<dbReference type="PROSITE" id="PS50850">
    <property type="entry name" value="MFS"/>
    <property type="match status" value="1"/>
</dbReference>
<dbReference type="NCBIfam" id="NF002921">
    <property type="entry name" value="PRK03545.1"/>
    <property type="match status" value="1"/>
</dbReference>
<comment type="subcellular location">
    <subcellularLocation>
        <location evidence="1 9">Cell membrane</location>
        <topology evidence="1 9">Multi-pass membrane protein</topology>
    </subcellularLocation>
</comment>
<dbReference type="InterPro" id="IPR020846">
    <property type="entry name" value="MFS_dom"/>
</dbReference>
<comment type="caution">
    <text evidence="11">The sequence shown here is derived from an EMBL/GenBank/DDBJ whole genome shotgun (WGS) entry which is preliminary data.</text>
</comment>
<evidence type="ECO:0000256" key="3">
    <source>
        <dbReference type="ARBA" id="ARBA00022475"/>
    </source>
</evidence>
<feature type="transmembrane region" description="Helical" evidence="9">
    <location>
        <begin position="47"/>
        <end position="68"/>
    </location>
</feature>
<keyword evidence="7 9" id="KW-1133">Transmembrane helix</keyword>
<keyword evidence="6 9" id="KW-0812">Transmembrane</keyword>